<evidence type="ECO:0000313" key="2">
    <source>
        <dbReference type="Proteomes" id="UP000237655"/>
    </source>
</evidence>
<dbReference type="KEGG" id="thas:C6Y53_05450"/>
<reference evidence="2" key="1">
    <citation type="submission" date="2018-03" db="EMBL/GenBank/DDBJ databases">
        <title>Genomic analysis of the strain SH-1 isolated from shrimp intestine.</title>
        <authorList>
            <person name="Kim Y.-S."/>
            <person name="Kim S.-E."/>
            <person name="Kim K.-H."/>
        </authorList>
    </citation>
    <scope>NUCLEOTIDE SEQUENCE [LARGE SCALE GENOMIC DNA]</scope>
    <source>
        <strain evidence="2">SH-1</strain>
    </source>
</reference>
<accession>A0A2S0MN17</accession>
<proteinExistence type="predicted"/>
<organism evidence="1 2">
    <name type="scientific">Pukyongiella litopenaei</name>
    <dbReference type="NCBI Taxonomy" id="2605946"/>
    <lineage>
        <taxon>Bacteria</taxon>
        <taxon>Pseudomonadati</taxon>
        <taxon>Pseudomonadota</taxon>
        <taxon>Alphaproteobacteria</taxon>
        <taxon>Rhodobacterales</taxon>
        <taxon>Paracoccaceae</taxon>
        <taxon>Pukyongiella</taxon>
    </lineage>
</organism>
<protein>
    <submittedName>
        <fullName evidence="1">Uncharacterized protein</fullName>
    </submittedName>
</protein>
<dbReference type="AlphaFoldDB" id="A0A2S0MN17"/>
<dbReference type="Proteomes" id="UP000237655">
    <property type="component" value="Chromosome"/>
</dbReference>
<gene>
    <name evidence="1" type="ORF">C6Y53_05450</name>
</gene>
<name>A0A2S0MN17_9RHOB</name>
<dbReference type="EMBL" id="CP027665">
    <property type="protein sequence ID" value="AVO37207.1"/>
    <property type="molecule type" value="Genomic_DNA"/>
</dbReference>
<evidence type="ECO:0000313" key="1">
    <source>
        <dbReference type="EMBL" id="AVO37207.1"/>
    </source>
</evidence>
<sequence>MLAALVAVVVPAGCSTFKRDEGRIAFDGVYFRSKTAAVDKKVTLADFTTTVKGVSASFDGAREAGRYEGTRYCISNYGTSKIDWSVGPDTDPQRLTIVDDTLTFSGRCRS</sequence>
<keyword evidence="2" id="KW-1185">Reference proteome</keyword>
<dbReference type="RefSeq" id="WP_106471519.1">
    <property type="nucleotide sequence ID" value="NZ_CP027665.1"/>
</dbReference>